<reference evidence="1 2" key="1">
    <citation type="journal article" date="2018" name="Front. Microbiol.">
        <title>Genome-Based Analysis Reveals the Taxonomy and Diversity of the Family Idiomarinaceae.</title>
        <authorList>
            <person name="Liu Y."/>
            <person name="Lai Q."/>
            <person name="Shao Z."/>
        </authorList>
    </citation>
    <scope>NUCLEOTIDE SEQUENCE [LARGE SCALE GENOMIC DNA]</scope>
    <source>
        <strain evidence="1 2">GBSy1</strain>
    </source>
</reference>
<dbReference type="RefSeq" id="WP_126788433.1">
    <property type="nucleotide sequence ID" value="NZ_PIPN01000001.1"/>
</dbReference>
<organism evidence="1 2">
    <name type="scientific">Aliidiomarina sedimenti</name>
    <dbReference type="NCBI Taxonomy" id="1933879"/>
    <lineage>
        <taxon>Bacteria</taxon>
        <taxon>Pseudomonadati</taxon>
        <taxon>Pseudomonadota</taxon>
        <taxon>Gammaproteobacteria</taxon>
        <taxon>Alteromonadales</taxon>
        <taxon>Idiomarinaceae</taxon>
        <taxon>Aliidiomarina</taxon>
    </lineage>
</organism>
<comment type="caution">
    <text evidence="1">The sequence shown here is derived from an EMBL/GenBank/DDBJ whole genome shotgun (WGS) entry which is preliminary data.</text>
</comment>
<sequence>MSQPLAESNARNLDELLEQIEPVFDDVVIDGSDDELFASGYLRGHFDLVAAQLSLQGEQQGDSLWPALEKAIADASHELTPADQIHVENLYLKLRARAGLA</sequence>
<dbReference type="Pfam" id="PF08891">
    <property type="entry name" value="YfcL"/>
    <property type="match status" value="1"/>
</dbReference>
<gene>
    <name evidence="1" type="ORF">CWE12_04450</name>
</gene>
<dbReference type="EMBL" id="PIPN01000001">
    <property type="protein sequence ID" value="RUO32231.1"/>
    <property type="molecule type" value="Genomic_DNA"/>
</dbReference>
<name>A0ABY0C333_9GAMM</name>
<keyword evidence="2" id="KW-1185">Reference proteome</keyword>
<dbReference type="InterPro" id="IPR014987">
    <property type="entry name" value="UPF_YfcL"/>
</dbReference>
<evidence type="ECO:0000313" key="1">
    <source>
        <dbReference type="EMBL" id="RUO32231.1"/>
    </source>
</evidence>
<accession>A0ABY0C333</accession>
<proteinExistence type="predicted"/>
<evidence type="ECO:0000313" key="2">
    <source>
        <dbReference type="Proteomes" id="UP000287410"/>
    </source>
</evidence>
<evidence type="ECO:0008006" key="3">
    <source>
        <dbReference type="Google" id="ProtNLM"/>
    </source>
</evidence>
<protein>
    <recommendedName>
        <fullName evidence="3">YfcL family protein</fullName>
    </recommendedName>
</protein>
<dbReference type="Proteomes" id="UP000287410">
    <property type="component" value="Unassembled WGS sequence"/>
</dbReference>